<sequence>MIKIRGDTHDQEAVQDLIHREGNQHQDVRIEGGIIPTVLVQRGGGVVRI</sequence>
<proteinExistence type="predicted"/>
<organism evidence="1">
    <name type="scientific">Amphimedon queenslandica</name>
    <name type="common">Sponge</name>
    <dbReference type="NCBI Taxonomy" id="400682"/>
    <lineage>
        <taxon>Eukaryota</taxon>
        <taxon>Metazoa</taxon>
        <taxon>Porifera</taxon>
        <taxon>Demospongiae</taxon>
        <taxon>Heteroscleromorpha</taxon>
        <taxon>Haplosclerida</taxon>
        <taxon>Niphatidae</taxon>
        <taxon>Amphimedon</taxon>
    </lineage>
</organism>
<evidence type="ECO:0000313" key="1">
    <source>
        <dbReference type="EnsemblMetazoa" id="Aqu2.1.09501_001"/>
    </source>
</evidence>
<name>A0A1X7T4S5_AMPQE</name>
<dbReference type="AlphaFoldDB" id="A0A1X7T4S5"/>
<protein>
    <submittedName>
        <fullName evidence="1">Uncharacterized protein</fullName>
    </submittedName>
</protein>
<accession>A0A1X7T4S5</accession>
<dbReference type="InParanoid" id="A0A1X7T4S5"/>
<dbReference type="EnsemblMetazoa" id="Aqu2.1.09501_001">
    <property type="protein sequence ID" value="Aqu2.1.09501_001"/>
    <property type="gene ID" value="Aqu2.1.09501"/>
</dbReference>
<reference evidence="1" key="1">
    <citation type="submission" date="2017-05" db="UniProtKB">
        <authorList>
            <consortium name="EnsemblMetazoa"/>
        </authorList>
    </citation>
    <scope>IDENTIFICATION</scope>
</reference>